<evidence type="ECO:0000256" key="1">
    <source>
        <dbReference type="SAM" id="MobiDB-lite"/>
    </source>
</evidence>
<name>A0A067MN23_BOTB1</name>
<proteinExistence type="predicted"/>
<dbReference type="InParanoid" id="A0A067MN23"/>
<evidence type="ECO:0000313" key="3">
    <source>
        <dbReference type="Proteomes" id="UP000027195"/>
    </source>
</evidence>
<feature type="compositionally biased region" description="Basic and acidic residues" evidence="1">
    <location>
        <begin position="25"/>
        <end position="39"/>
    </location>
</feature>
<sequence length="794" mass="88867">MEQEPNLIPNPAPVPLQGEGGNPRGVEESPQHREEETQRENLPTFATCTEYSEYVGDLAKRTLETRLEVAAGSPSPHLPTSPSVESVASLFDVVSVAVENAIKGDPVDHVKAILALPPSILYRAMWKWSKLPYVAIREAISRQSAANSSEKDLKDKGSPSAYDIDEWIMRNDSWLCEEKGLSWSEFMVRLSKHADIVFPNSIVTRTKRTIERSPCSGFTVLDQKRATRIQVQPSTECFEETFVEMTGGILAGLNWDNVLVAGGIALGALLCVDARDTVATPKWWENSDIDIFIHGLTQHDAVEKINHIFKVFKSNLPPNTPAFAVRNSRTITFYAKYPIRRLQIILKLYENPSDVFMGFDLDICKVGWDGKEVWLSPVGARAIETGYSIFTMAMARRAHSSANRILKYANKGYGVRFLPSYNDSFAETQSKRVAADAVPTIRQIPPPLSTLEAYITEARGWRGRLLHAHQRRSNMFGHLYHGYMPTNAPAAPTPVIGHYSASLDDLKNLTKGLPSGGKYCLSDFGSFMRHVAIWEAEMAGQLVVQKGPESPYPGETAPQESDKWGAWNEDFTMLGFMDQVDTRNLNEFTRLHNTIRGVRAGTGFGLPYLGEQLSVRSIAYAHSIEDLLSPTEDLQTPLWLPPAFVVLANETVRSALQELGLPVIDMLTVARTRKWPDEQSRSKKDHAFGLQLVYWRVPVDLMWEGIDNRIEEVFAILRIFRGAQRELHSFGNLIDYDSLTRALFERGRRRGGSELEQFYDWVVKPTVHGGVCVFHPISAKAAKGSGYARRLAGM</sequence>
<dbReference type="HOGENOM" id="CLU_011775_0_0_1"/>
<dbReference type="InterPro" id="IPR053354">
    <property type="entry name" value="MGDG_epimerase"/>
</dbReference>
<accession>A0A067MN23</accession>
<dbReference type="Pfam" id="PF26128">
    <property type="entry name" value="Gad2"/>
    <property type="match status" value="1"/>
</dbReference>
<dbReference type="PANTHER" id="PTHR43558">
    <property type="entry name" value="REDUCTASE, PUTATIVE (AFU_ORTHOLOGUE AFUA_3G10540)-RELATED"/>
    <property type="match status" value="1"/>
</dbReference>
<protein>
    <submittedName>
        <fullName evidence="2">Uncharacterized protein</fullName>
    </submittedName>
</protein>
<dbReference type="AlphaFoldDB" id="A0A067MN23"/>
<reference evidence="3" key="1">
    <citation type="journal article" date="2014" name="Proc. Natl. Acad. Sci. U.S.A.">
        <title>Extensive sampling of basidiomycete genomes demonstrates inadequacy of the white-rot/brown-rot paradigm for wood decay fungi.</title>
        <authorList>
            <person name="Riley R."/>
            <person name="Salamov A.A."/>
            <person name="Brown D.W."/>
            <person name="Nagy L.G."/>
            <person name="Floudas D."/>
            <person name="Held B.W."/>
            <person name="Levasseur A."/>
            <person name="Lombard V."/>
            <person name="Morin E."/>
            <person name="Otillar R."/>
            <person name="Lindquist E.A."/>
            <person name="Sun H."/>
            <person name="LaButti K.M."/>
            <person name="Schmutz J."/>
            <person name="Jabbour D."/>
            <person name="Luo H."/>
            <person name="Baker S.E."/>
            <person name="Pisabarro A.G."/>
            <person name="Walton J.D."/>
            <person name="Blanchette R.A."/>
            <person name="Henrissat B."/>
            <person name="Martin F."/>
            <person name="Cullen D."/>
            <person name="Hibbett D.S."/>
            <person name="Grigoriev I.V."/>
        </authorList>
    </citation>
    <scope>NUCLEOTIDE SEQUENCE [LARGE SCALE GENOMIC DNA]</scope>
    <source>
        <strain evidence="3">FD-172 SS1</strain>
    </source>
</reference>
<dbReference type="PANTHER" id="PTHR43558:SF6">
    <property type="entry name" value="REDUCTASE, PUTATIVE (AFU_ORTHOLOGUE AFUA_3G10540)-RELATED"/>
    <property type="match status" value="1"/>
</dbReference>
<dbReference type="STRING" id="930990.A0A067MN23"/>
<dbReference type="Proteomes" id="UP000027195">
    <property type="component" value="Unassembled WGS sequence"/>
</dbReference>
<evidence type="ECO:0000313" key="2">
    <source>
        <dbReference type="EMBL" id="KDQ12971.1"/>
    </source>
</evidence>
<dbReference type="EMBL" id="KL198047">
    <property type="protein sequence ID" value="KDQ12971.1"/>
    <property type="molecule type" value="Genomic_DNA"/>
</dbReference>
<feature type="region of interest" description="Disordered" evidence="1">
    <location>
        <begin position="1"/>
        <end position="41"/>
    </location>
</feature>
<dbReference type="OrthoDB" id="539213at2759"/>
<keyword evidence="3" id="KW-1185">Reference proteome</keyword>
<organism evidence="2 3">
    <name type="scientific">Botryobasidium botryosum (strain FD-172 SS1)</name>
    <dbReference type="NCBI Taxonomy" id="930990"/>
    <lineage>
        <taxon>Eukaryota</taxon>
        <taxon>Fungi</taxon>
        <taxon>Dikarya</taxon>
        <taxon>Basidiomycota</taxon>
        <taxon>Agaricomycotina</taxon>
        <taxon>Agaricomycetes</taxon>
        <taxon>Cantharellales</taxon>
        <taxon>Botryobasidiaceae</taxon>
        <taxon>Botryobasidium</taxon>
    </lineage>
</organism>
<gene>
    <name evidence="2" type="ORF">BOTBODRAFT_146486</name>
</gene>